<proteinExistence type="inferred from homology"/>
<feature type="binding site" evidence="8">
    <location>
        <position position="273"/>
    </location>
    <ligand>
        <name>Fe cation</name>
        <dbReference type="ChEBI" id="CHEBI:24875"/>
    </ligand>
</feature>
<feature type="region of interest" description="Disordered" evidence="9">
    <location>
        <begin position="1"/>
        <end position="25"/>
    </location>
</feature>
<evidence type="ECO:0000256" key="2">
    <source>
        <dbReference type="ARBA" id="ARBA00009712"/>
    </source>
</evidence>
<dbReference type="EMBL" id="LGRX02029322">
    <property type="protein sequence ID" value="KAK3246987.1"/>
    <property type="molecule type" value="Genomic_DNA"/>
</dbReference>
<dbReference type="Proteomes" id="UP001190700">
    <property type="component" value="Unassembled WGS sequence"/>
</dbReference>
<keyword evidence="7" id="KW-0503">Monooxygenase</keyword>
<evidence type="ECO:0000313" key="12">
    <source>
        <dbReference type="Proteomes" id="UP001190700"/>
    </source>
</evidence>
<dbReference type="Gene3D" id="1.10.800.10">
    <property type="entry name" value="Aromatic amino acid hydroxylase"/>
    <property type="match status" value="1"/>
</dbReference>
<dbReference type="InterPro" id="IPR036951">
    <property type="entry name" value="ArAA_hydroxylase_sf"/>
</dbReference>
<keyword evidence="12" id="KW-1185">Reference proteome</keyword>
<dbReference type="InterPro" id="IPR019774">
    <property type="entry name" value="Aromatic-AA_hydroxylase_C"/>
</dbReference>
<feature type="binding site" evidence="8">
    <location>
        <position position="318"/>
    </location>
    <ligand>
        <name>Fe cation</name>
        <dbReference type="ChEBI" id="CHEBI:24875"/>
    </ligand>
</feature>
<name>A0AAE0C447_9CHLO</name>
<evidence type="ECO:0000256" key="4">
    <source>
        <dbReference type="ARBA" id="ARBA00022723"/>
    </source>
</evidence>
<evidence type="ECO:0000256" key="9">
    <source>
        <dbReference type="SAM" id="MobiDB-lite"/>
    </source>
</evidence>
<dbReference type="InterPro" id="IPR036329">
    <property type="entry name" value="Aro-AA_hydroxylase_C_sf"/>
</dbReference>
<comment type="cofactor">
    <cofactor evidence="1 8">
        <name>Fe(2+)</name>
        <dbReference type="ChEBI" id="CHEBI:29033"/>
    </cofactor>
</comment>
<comment type="similarity">
    <text evidence="2">Belongs to the biopterin-dependent aromatic amino acid hydroxylase family.</text>
</comment>
<accession>A0AAE0C447</accession>
<dbReference type="InterPro" id="IPR001273">
    <property type="entry name" value="ArAA_hydroxylase"/>
</dbReference>
<evidence type="ECO:0000256" key="7">
    <source>
        <dbReference type="ARBA" id="ARBA00023033"/>
    </source>
</evidence>
<dbReference type="PANTHER" id="PTHR11473:SF24">
    <property type="entry name" value="PHENYLALANINE-4-HYDROXYLASE"/>
    <property type="match status" value="1"/>
</dbReference>
<evidence type="ECO:0000256" key="1">
    <source>
        <dbReference type="ARBA" id="ARBA00001954"/>
    </source>
</evidence>
<comment type="caution">
    <text evidence="11">The sequence shown here is derived from an EMBL/GenBank/DDBJ whole genome shotgun (WGS) entry which is preliminary data.</text>
</comment>
<protein>
    <recommendedName>
        <fullName evidence="3">phenylalanine 4-monooxygenase</fullName>
        <ecNumber evidence="3">1.14.16.1</ecNumber>
    </recommendedName>
</protein>
<dbReference type="EC" id="1.14.16.1" evidence="3"/>
<dbReference type="GO" id="GO:0005506">
    <property type="term" value="F:iron ion binding"/>
    <property type="evidence" value="ECO:0007669"/>
    <property type="project" value="InterPro"/>
</dbReference>
<organism evidence="11 12">
    <name type="scientific">Cymbomonas tetramitiformis</name>
    <dbReference type="NCBI Taxonomy" id="36881"/>
    <lineage>
        <taxon>Eukaryota</taxon>
        <taxon>Viridiplantae</taxon>
        <taxon>Chlorophyta</taxon>
        <taxon>Pyramimonadophyceae</taxon>
        <taxon>Pyramimonadales</taxon>
        <taxon>Pyramimonadaceae</taxon>
        <taxon>Cymbomonas</taxon>
    </lineage>
</organism>
<reference evidence="11 12" key="1">
    <citation type="journal article" date="2015" name="Genome Biol. Evol.">
        <title>Comparative Genomics of a Bacterivorous Green Alga Reveals Evolutionary Causalities and Consequences of Phago-Mixotrophic Mode of Nutrition.</title>
        <authorList>
            <person name="Burns J.A."/>
            <person name="Paasch A."/>
            <person name="Narechania A."/>
            <person name="Kim E."/>
        </authorList>
    </citation>
    <scope>NUCLEOTIDE SEQUENCE [LARGE SCALE GENOMIC DNA]</scope>
    <source>
        <strain evidence="11 12">PLY_AMNH</strain>
    </source>
</reference>
<dbReference type="PANTHER" id="PTHR11473">
    <property type="entry name" value="AROMATIC AMINO ACID HYDROXYLASE"/>
    <property type="match status" value="1"/>
</dbReference>
<evidence type="ECO:0000256" key="8">
    <source>
        <dbReference type="PIRSR" id="PIRSR601273-2"/>
    </source>
</evidence>
<dbReference type="PRINTS" id="PR00372">
    <property type="entry name" value="FYWHYDRXLASE"/>
</dbReference>
<evidence type="ECO:0000313" key="11">
    <source>
        <dbReference type="EMBL" id="KAK3246987.1"/>
    </source>
</evidence>
<keyword evidence="4 8" id="KW-0479">Metal-binding</keyword>
<sequence length="399" mass="44902">MAIQRVGKVGSPNSSGAFTVKRSAASRVRPLSLNSQNSTETHSAYKGFGALRSTRWQASKKCAKIGRETSNRTLKKRTLSTRIPHKRNQVEFVEVNGEDAASRTDQTPQSEAIKIPRSIEEVDNGSLLGFGDDLAEDHPGYLDEEYKARRVMIGNLGRSHKVGQEIPRLQYTDTEIATWKEILDSLEEFFPRFACKEYLDAYALCDFSKEEVPQLQDMSELLQKQSGWSIRPVAGLLHPRDFLNGLAFKTFHSTQYMRHHSKPMYTPEPDVCHELIGHVPMLLNPQYAQLAHEIGLASLGASEKDIWHLTKVYWYTIEFGVVMQEGEAKAFGAGIISSYGEIQHQGAGKATLQKLDPYSKLPKMSYKDGYQQLYMTLDSFEDGVKLLRNFASSRPKSCA</sequence>
<dbReference type="PROSITE" id="PS51410">
    <property type="entry name" value="BH4_AAA_HYDROXYL_2"/>
    <property type="match status" value="1"/>
</dbReference>
<gene>
    <name evidence="11" type="ORF">CYMTET_43503</name>
</gene>
<feature type="binding site" evidence="8">
    <location>
        <position position="278"/>
    </location>
    <ligand>
        <name>Fe cation</name>
        <dbReference type="ChEBI" id="CHEBI:24875"/>
    </ligand>
</feature>
<evidence type="ECO:0000256" key="6">
    <source>
        <dbReference type="ARBA" id="ARBA00023004"/>
    </source>
</evidence>
<dbReference type="AlphaFoldDB" id="A0AAE0C447"/>
<evidence type="ECO:0000256" key="3">
    <source>
        <dbReference type="ARBA" id="ARBA00011995"/>
    </source>
</evidence>
<keyword evidence="6 8" id="KW-0408">Iron</keyword>
<dbReference type="SUPFAM" id="SSF56534">
    <property type="entry name" value="Aromatic aminoacid monoxygenases, catalytic and oligomerization domains"/>
    <property type="match status" value="1"/>
</dbReference>
<feature type="domain" description="Biopterin-dependent aromatic amino acid hydroxylase family profile" evidence="10">
    <location>
        <begin position="98"/>
        <end position="399"/>
    </location>
</feature>
<evidence type="ECO:0000259" key="10">
    <source>
        <dbReference type="PROSITE" id="PS51410"/>
    </source>
</evidence>
<dbReference type="GO" id="GO:0004505">
    <property type="term" value="F:phenylalanine 4-monooxygenase activity"/>
    <property type="evidence" value="ECO:0007669"/>
    <property type="project" value="UniProtKB-EC"/>
</dbReference>
<dbReference type="Pfam" id="PF00351">
    <property type="entry name" value="Biopterin_H"/>
    <property type="match status" value="1"/>
</dbReference>
<dbReference type="PROSITE" id="PS00367">
    <property type="entry name" value="BH4_AAA_HYDROXYL_1"/>
    <property type="match status" value="1"/>
</dbReference>
<keyword evidence="5" id="KW-0560">Oxidoreductase</keyword>
<dbReference type="InterPro" id="IPR018301">
    <property type="entry name" value="ArAA_hydroxylase_Fe/CU_BS"/>
</dbReference>
<evidence type="ECO:0000256" key="5">
    <source>
        <dbReference type="ARBA" id="ARBA00023002"/>
    </source>
</evidence>